<protein>
    <submittedName>
        <fullName evidence="2">Uncharacterized protein</fullName>
    </submittedName>
</protein>
<dbReference type="Pfam" id="PF15849">
    <property type="entry name" value="DUF4722"/>
    <property type="match status" value="1"/>
</dbReference>
<reference evidence="2" key="1">
    <citation type="submission" date="2023-09" db="UniProtKB">
        <authorList>
            <consortium name="Ensembl"/>
        </authorList>
    </citation>
    <scope>IDENTIFICATION</scope>
</reference>
<name>A0A8C0X9Y0_CASCN</name>
<proteinExistence type="predicted"/>
<organism evidence="2">
    <name type="scientific">Castor canadensis</name>
    <name type="common">American beaver</name>
    <dbReference type="NCBI Taxonomy" id="51338"/>
    <lineage>
        <taxon>Eukaryota</taxon>
        <taxon>Metazoa</taxon>
        <taxon>Chordata</taxon>
        <taxon>Craniata</taxon>
        <taxon>Vertebrata</taxon>
        <taxon>Euteleostomi</taxon>
        <taxon>Mammalia</taxon>
        <taxon>Eutheria</taxon>
        <taxon>Euarchontoglires</taxon>
        <taxon>Glires</taxon>
        <taxon>Rodentia</taxon>
        <taxon>Castorimorpha</taxon>
        <taxon>Castoridae</taxon>
        <taxon>Castor</taxon>
    </lineage>
</organism>
<evidence type="ECO:0000256" key="1">
    <source>
        <dbReference type="SAM" id="MobiDB-lite"/>
    </source>
</evidence>
<accession>A0A8C0X9Y0</accession>
<feature type="region of interest" description="Disordered" evidence="1">
    <location>
        <begin position="174"/>
        <end position="195"/>
    </location>
</feature>
<dbReference type="Ensembl" id="ENSCCNT00000028699.1">
    <property type="protein sequence ID" value="ENSCCNP00000022405.1"/>
    <property type="gene ID" value="ENSCCNG00000022043.1"/>
</dbReference>
<sequence>MSHLFYLTPQVLLPFSPLTSREFELIRRKAQASWQEDSRWSDSSMTTYSGSYREKQLEESKCGRLACREVQLEPECQQTSLHNGSDCSPLLFPAGSQETANGQGPVPDITRLPKTSLQVKHRVAHQTWSFSDPAPPNHGKLCECHDVRCKKLHPKAGKDYKYEGRNFLKQLQQQWDSESSFGSSKDSDTDQYRLW</sequence>
<evidence type="ECO:0000313" key="2">
    <source>
        <dbReference type="Ensembl" id="ENSCCNP00000022405.1"/>
    </source>
</evidence>
<dbReference type="AlphaFoldDB" id="A0A8C0X9Y0"/>
<feature type="compositionally biased region" description="Basic and acidic residues" evidence="1">
    <location>
        <begin position="185"/>
        <end position="195"/>
    </location>
</feature>
<dbReference type="InterPro" id="IPR031708">
    <property type="entry name" value="DUF4722"/>
</dbReference>